<dbReference type="Proteomes" id="UP001324993">
    <property type="component" value="Chromosome"/>
</dbReference>
<gene>
    <name evidence="1" type="ORF">SH580_07355</name>
</gene>
<name>A0ABZ0RRB9_9BACT</name>
<dbReference type="InterPro" id="IPR011664">
    <property type="entry name" value="Abi_system_AbiD/AbiF-like"/>
</dbReference>
<keyword evidence="2" id="KW-1185">Reference proteome</keyword>
<evidence type="ECO:0000313" key="1">
    <source>
        <dbReference type="EMBL" id="WPJ97525.1"/>
    </source>
</evidence>
<accession>A0ABZ0RRB9</accession>
<evidence type="ECO:0000313" key="2">
    <source>
        <dbReference type="Proteomes" id="UP001324993"/>
    </source>
</evidence>
<reference evidence="1 2" key="1">
    <citation type="submission" date="2023-11" db="EMBL/GenBank/DDBJ databases">
        <title>Coraliomargarita sp. nov., isolated from marine algae.</title>
        <authorList>
            <person name="Lee J.K."/>
            <person name="Baek J.H."/>
            <person name="Kim J.M."/>
            <person name="Choi D.G."/>
            <person name="Jeon C.O."/>
        </authorList>
    </citation>
    <scope>NUCLEOTIDE SEQUENCE [LARGE SCALE GENOMIC DNA]</scope>
    <source>
        <strain evidence="1 2">J2-16</strain>
    </source>
</reference>
<protein>
    <submittedName>
        <fullName evidence="1">Abi family protein</fullName>
    </submittedName>
</protein>
<organism evidence="1 2">
    <name type="scientific">Coraliomargarita algicola</name>
    <dbReference type="NCBI Taxonomy" id="3092156"/>
    <lineage>
        <taxon>Bacteria</taxon>
        <taxon>Pseudomonadati</taxon>
        <taxon>Verrucomicrobiota</taxon>
        <taxon>Opitutia</taxon>
        <taxon>Puniceicoccales</taxon>
        <taxon>Coraliomargaritaceae</taxon>
        <taxon>Coraliomargarita</taxon>
    </lineage>
</organism>
<sequence>MNKPPLTYVAQLQLLKDRGLTVDDEAYALHCLANYNYYRLSIYWRCFTDPTNHDRFHAGTTFEQIWQLYDFDRELRKLVNEACKRLEISARSRWAYELGQAYGCQAYEDPAAFSHVPAHTKLLAWFDDCFEASKEIFVQHYKTKPCHRPEIWVAIELLEFGKFCRFYRLTKQAQLRECIADHYHLNESSFSSLLTQCNYIRNICAHHSRLWNRRLTIKLSVPKKKPIPLAQALEHYPKSEEIESRKLYNTLTLLIHCVQVIEPRGDWPQRLVTHLQTLPANLIPHMGFPADWQTRPIWAAVH</sequence>
<dbReference type="Pfam" id="PF07751">
    <property type="entry name" value="Abi_2"/>
    <property type="match status" value="1"/>
</dbReference>
<dbReference type="EMBL" id="CP138858">
    <property type="protein sequence ID" value="WPJ97525.1"/>
    <property type="molecule type" value="Genomic_DNA"/>
</dbReference>
<proteinExistence type="predicted"/>
<dbReference type="RefSeq" id="WP_319834367.1">
    <property type="nucleotide sequence ID" value="NZ_CP138858.1"/>
</dbReference>